<dbReference type="SUPFAM" id="SSF48264">
    <property type="entry name" value="Cytochrome P450"/>
    <property type="match status" value="1"/>
</dbReference>
<keyword evidence="3 7" id="KW-0479">Metal-binding</keyword>
<protein>
    <submittedName>
        <fullName evidence="8">Cytochrome P450</fullName>
    </submittedName>
</protein>
<dbReference type="InterPro" id="IPR017972">
    <property type="entry name" value="Cyt_P450_CS"/>
</dbReference>
<dbReference type="InterPro" id="IPR050196">
    <property type="entry name" value="Cytochrome_P450_Monoox"/>
</dbReference>
<dbReference type="RefSeq" id="WP_236957209.1">
    <property type="nucleotide sequence ID" value="NZ_JAETXX010000001.1"/>
</dbReference>
<dbReference type="Pfam" id="PF00067">
    <property type="entry name" value="p450"/>
    <property type="match status" value="1"/>
</dbReference>
<keyword evidence="5 7" id="KW-0408">Iron</keyword>
<evidence type="ECO:0000256" key="2">
    <source>
        <dbReference type="ARBA" id="ARBA00022617"/>
    </source>
</evidence>
<evidence type="ECO:0000256" key="3">
    <source>
        <dbReference type="ARBA" id="ARBA00022723"/>
    </source>
</evidence>
<dbReference type="InterPro" id="IPR002401">
    <property type="entry name" value="Cyt_P450_E_grp-I"/>
</dbReference>
<dbReference type="PRINTS" id="PR00385">
    <property type="entry name" value="P450"/>
</dbReference>
<proteinExistence type="inferred from homology"/>
<dbReference type="Proteomes" id="UP000829517">
    <property type="component" value="Unassembled WGS sequence"/>
</dbReference>
<dbReference type="EMBL" id="JAETXX010000001">
    <property type="protein sequence ID" value="MCF8713233.1"/>
    <property type="molecule type" value="Genomic_DNA"/>
</dbReference>
<evidence type="ECO:0000313" key="8">
    <source>
        <dbReference type="EMBL" id="MCF8713233.1"/>
    </source>
</evidence>
<keyword evidence="4 7" id="KW-0560">Oxidoreductase</keyword>
<reference evidence="8 9" key="1">
    <citation type="submission" date="2021-01" db="EMBL/GenBank/DDBJ databases">
        <title>Genome sequencing of Joostella atrarenae M1-2 (= KCTC 23194).</title>
        <authorList>
            <person name="Zakaria M.R."/>
            <person name="Lam M.Q."/>
            <person name="Chong C.S."/>
        </authorList>
    </citation>
    <scope>NUCLEOTIDE SEQUENCE [LARGE SCALE GENOMIC DNA]</scope>
    <source>
        <strain evidence="8 9">M1-2</strain>
    </source>
</reference>
<keyword evidence="2 7" id="KW-0349">Heme</keyword>
<keyword evidence="9" id="KW-1185">Reference proteome</keyword>
<dbReference type="Gene3D" id="1.10.630.10">
    <property type="entry name" value="Cytochrome P450"/>
    <property type="match status" value="1"/>
</dbReference>
<sequence length="444" mass="51859">MHKLPKVPQWRVLLNARRILKNPISFHEEIFEELGDIFLVKTPNGAPVIFTKNAKIIRHILQKNHSNYKKSTLQTVDLANYIGHGLLTSEADHWLVHRRMIQPAFHKKKIIGLLHIIKQAISEELLQIKKNTTTDIYPLMGDLAFQVVAKSLFSRSDIREPMAKLQDITEVNQQMVIREMRQPYLQWWFSISGMKKRHLNYAAQGREILNTIIEERIASNQEENDLLDMLLNAKYEDGTSMPRRQLIDEVLILFTAGHETTANALSFTLYLLAKNPQVQEKLYNEIRKVTINDDNIGDVFGELTYAKACIEEAMRLYPPVYIIDRVAKENDEIEGHSFKKNSLVLLSIYELQRNEEFWEDPDSYIPERFLEMDKKDYSEYYYPFGAGPRMCVGNNFAMYEMILVLVEIFKKYEISTTIESIDINPLISLKPIKVPIYFKERIDN</sequence>
<evidence type="ECO:0000256" key="5">
    <source>
        <dbReference type="ARBA" id="ARBA00023004"/>
    </source>
</evidence>
<evidence type="ECO:0000256" key="1">
    <source>
        <dbReference type="ARBA" id="ARBA00010617"/>
    </source>
</evidence>
<dbReference type="PRINTS" id="PR00463">
    <property type="entry name" value="EP450I"/>
</dbReference>
<dbReference type="InterPro" id="IPR001128">
    <property type="entry name" value="Cyt_P450"/>
</dbReference>
<gene>
    <name evidence="8" type="ORF">JM658_00185</name>
</gene>
<dbReference type="InterPro" id="IPR036396">
    <property type="entry name" value="Cyt_P450_sf"/>
</dbReference>
<dbReference type="PROSITE" id="PS00086">
    <property type="entry name" value="CYTOCHROME_P450"/>
    <property type="match status" value="1"/>
</dbReference>
<accession>A0ABS9IYQ3</accession>
<evidence type="ECO:0000256" key="4">
    <source>
        <dbReference type="ARBA" id="ARBA00023002"/>
    </source>
</evidence>
<organism evidence="8 9">
    <name type="scientific">Joostella atrarenae</name>
    <dbReference type="NCBI Taxonomy" id="679257"/>
    <lineage>
        <taxon>Bacteria</taxon>
        <taxon>Pseudomonadati</taxon>
        <taxon>Bacteroidota</taxon>
        <taxon>Flavobacteriia</taxon>
        <taxon>Flavobacteriales</taxon>
        <taxon>Flavobacteriaceae</taxon>
        <taxon>Joostella</taxon>
    </lineage>
</organism>
<comment type="caution">
    <text evidence="8">The sequence shown here is derived from an EMBL/GenBank/DDBJ whole genome shotgun (WGS) entry which is preliminary data.</text>
</comment>
<evidence type="ECO:0000256" key="7">
    <source>
        <dbReference type="RuleBase" id="RU000461"/>
    </source>
</evidence>
<name>A0ABS9IYQ3_9FLAO</name>
<keyword evidence="6 7" id="KW-0503">Monooxygenase</keyword>
<dbReference type="PANTHER" id="PTHR24291:SF50">
    <property type="entry name" value="BIFUNCTIONAL ALBAFLAVENONE MONOOXYGENASE_TERPENE SYNTHASE"/>
    <property type="match status" value="1"/>
</dbReference>
<evidence type="ECO:0000256" key="6">
    <source>
        <dbReference type="ARBA" id="ARBA00023033"/>
    </source>
</evidence>
<comment type="similarity">
    <text evidence="1 7">Belongs to the cytochrome P450 family.</text>
</comment>
<evidence type="ECO:0000313" key="9">
    <source>
        <dbReference type="Proteomes" id="UP000829517"/>
    </source>
</evidence>
<dbReference type="PANTHER" id="PTHR24291">
    <property type="entry name" value="CYTOCHROME P450 FAMILY 4"/>
    <property type="match status" value="1"/>
</dbReference>